<evidence type="ECO:0000256" key="1">
    <source>
        <dbReference type="ARBA" id="ARBA00022527"/>
    </source>
</evidence>
<dbReference type="InterPro" id="IPR001245">
    <property type="entry name" value="Ser-Thr/Tyr_kinase_cat_dom"/>
</dbReference>
<dbReference type="PANTHER" id="PTHR27001:SF939">
    <property type="entry name" value="INTERLEUKIN 1 RECEPTOR ASSOCIATED KINASE 1"/>
    <property type="match status" value="1"/>
</dbReference>
<evidence type="ECO:0000256" key="4">
    <source>
        <dbReference type="PROSITE-ProRule" id="PRU10141"/>
    </source>
</evidence>
<dbReference type="InterPro" id="IPR000719">
    <property type="entry name" value="Prot_kinase_dom"/>
</dbReference>
<protein>
    <submittedName>
        <fullName evidence="7">Uncharacterized protein</fullName>
    </submittedName>
</protein>
<evidence type="ECO:0000259" key="5">
    <source>
        <dbReference type="PROSITE" id="PS50011"/>
    </source>
</evidence>
<dbReference type="InterPro" id="IPR008271">
    <property type="entry name" value="Ser/Thr_kinase_AS"/>
</dbReference>
<organism evidence="7 8">
    <name type="scientific">Dreissena polymorpha</name>
    <name type="common">Zebra mussel</name>
    <name type="synonym">Mytilus polymorpha</name>
    <dbReference type="NCBI Taxonomy" id="45954"/>
    <lineage>
        <taxon>Eukaryota</taxon>
        <taxon>Metazoa</taxon>
        <taxon>Spiralia</taxon>
        <taxon>Lophotrochozoa</taxon>
        <taxon>Mollusca</taxon>
        <taxon>Bivalvia</taxon>
        <taxon>Autobranchia</taxon>
        <taxon>Heteroconchia</taxon>
        <taxon>Euheterodonta</taxon>
        <taxon>Imparidentia</taxon>
        <taxon>Neoheterodontei</taxon>
        <taxon>Myida</taxon>
        <taxon>Dreissenoidea</taxon>
        <taxon>Dreissenidae</taxon>
        <taxon>Dreissena</taxon>
    </lineage>
</organism>
<dbReference type="InterPro" id="IPR000488">
    <property type="entry name" value="Death_dom"/>
</dbReference>
<evidence type="ECO:0000313" key="8">
    <source>
        <dbReference type="Proteomes" id="UP000828390"/>
    </source>
</evidence>
<dbReference type="GO" id="GO:0004672">
    <property type="term" value="F:protein kinase activity"/>
    <property type="evidence" value="ECO:0007669"/>
    <property type="project" value="InterPro"/>
</dbReference>
<dbReference type="Pfam" id="PF07714">
    <property type="entry name" value="PK_Tyr_Ser-Thr"/>
    <property type="match status" value="1"/>
</dbReference>
<evidence type="ECO:0000259" key="6">
    <source>
        <dbReference type="PROSITE" id="PS50017"/>
    </source>
</evidence>
<dbReference type="GO" id="GO:0045087">
    <property type="term" value="P:innate immune response"/>
    <property type="evidence" value="ECO:0007669"/>
    <property type="project" value="UniProtKB-ARBA"/>
</dbReference>
<accession>A0A9D4JRU8</accession>
<dbReference type="Gene3D" id="1.10.533.10">
    <property type="entry name" value="Death Domain, Fas"/>
    <property type="match status" value="1"/>
</dbReference>
<evidence type="ECO:0000256" key="3">
    <source>
        <dbReference type="ARBA" id="ARBA00022840"/>
    </source>
</evidence>
<keyword evidence="1" id="KW-0418">Kinase</keyword>
<evidence type="ECO:0000313" key="7">
    <source>
        <dbReference type="EMBL" id="KAH3820534.1"/>
    </source>
</evidence>
<dbReference type="PROSITE" id="PS00108">
    <property type="entry name" value="PROTEIN_KINASE_ST"/>
    <property type="match status" value="1"/>
</dbReference>
<keyword evidence="1" id="KW-0723">Serine/threonine-protein kinase</keyword>
<dbReference type="Proteomes" id="UP000828390">
    <property type="component" value="Unassembled WGS sequence"/>
</dbReference>
<evidence type="ECO:0000256" key="2">
    <source>
        <dbReference type="ARBA" id="ARBA00022741"/>
    </source>
</evidence>
<dbReference type="AlphaFoldDB" id="A0A9D4JRU8"/>
<gene>
    <name evidence="7" type="ORF">DPMN_122278</name>
</gene>
<sequence length="1049" mass="118023">MARRKGQHPDSFINELDYSITYQIVQNFDVDRSWELLAAAVGYATRDIQQFELELHRPHGSPTKKLLWDWGSRGGTIRELYDKLAQINKTQSMRLLENIMRQDSERAQAQSEYEKKMDNSAASIESKSDNYSMYRGMESMAYNPEILPIPSMKRENMDINLNMPDSQDKARTKAMGMFDMSPGSKAMGMFDMSPGATSPCVVQVCMADSPMKSNMGAASPAMPSFERVKSVVEDGARSPHMCDLSLEEREMAQALLSVPAYTYKELSQATDGFSASRKLGQGKYGVVYMGTVKNTKCAVKKLIRQKQDEAMAYHMCSELKALSRYHHENLVTLYGYALDNDEVCLVYQYLVNGSLHDNLHLKKSPVLSWERRVSILKGAACGLQFLHSVDKKPVIHGDIKSSNILLDQYYEAKIGDLGLAQQATGGEVTGKMTHITKKNTSAQDYTNMAYYAPEIKRGNVFSVKGDTYAFGVVMYEVLTGEPAYDDRKEGAVGDKYLASYIENALEESPDMDVQKCFQDRKLKEGFPSDTFQTLFQLAGKCVKTLKKDRPSMVEVFTEIEPCVLPDYVNIQDLKTKNDSVDQETKVGQDCKNVDSSLPLNVSFTSQGSMGSNLKAPPEPPRPVGNQLKSPVDLLPKNQPIPEAFRLQIELDKKKEKLAHYENIGKVADNFEKCSLEEGMYKSDTKKLAEIERSDREFDCQKVKTEKSYVLETGDFNIQKQQFLVLKDSNHGHVLHVDEKLLESEQQVAFVKNASLKDSHDYVNIPQTVNSLLEKDAQENKDSLYSGEGQKPVEHDDNTIESALSSLSGACSLPCPEPDPVDNINRELNEITKKAKNLNNFLPGLFDTFDWAKKEQNLNNTEGYDEMDLDEEFEFQFGETVDSDQSTLMNSDHEAYNSQDIDDDDLFTSVGPSYENVPGKISNCETKNNIDKHRDRLNVYQEMAIEYENDENDDDLQERAVHNNTDEPCGENQNSEDNSIKSVHLPEHFPFKKQPSSKLADFPKSQIGKVQGGAEHNIGAGQGHVNSSMIQYLQKSQIRVASEGDCPEYV</sequence>
<dbReference type="GO" id="GO:0005886">
    <property type="term" value="C:plasma membrane"/>
    <property type="evidence" value="ECO:0007669"/>
    <property type="project" value="TreeGrafter"/>
</dbReference>
<dbReference type="EMBL" id="JAIWYP010000005">
    <property type="protein sequence ID" value="KAH3820534.1"/>
    <property type="molecule type" value="Genomic_DNA"/>
</dbReference>
<dbReference type="PROSITE" id="PS50017">
    <property type="entry name" value="DEATH_DOMAIN"/>
    <property type="match status" value="1"/>
</dbReference>
<dbReference type="InterPro" id="IPR017441">
    <property type="entry name" value="Protein_kinase_ATP_BS"/>
</dbReference>
<keyword evidence="2 4" id="KW-0547">Nucleotide-binding</keyword>
<feature type="binding site" evidence="4">
    <location>
        <position position="301"/>
    </location>
    <ligand>
        <name>ATP</name>
        <dbReference type="ChEBI" id="CHEBI:30616"/>
    </ligand>
</feature>
<proteinExistence type="predicted"/>
<comment type="caution">
    <text evidence="7">The sequence shown here is derived from an EMBL/GenBank/DDBJ whole genome shotgun (WGS) entry which is preliminary data.</text>
</comment>
<dbReference type="Pfam" id="PF00531">
    <property type="entry name" value="Death"/>
    <property type="match status" value="1"/>
</dbReference>
<dbReference type="OrthoDB" id="4062651at2759"/>
<keyword evidence="8" id="KW-1185">Reference proteome</keyword>
<dbReference type="InterPro" id="IPR011029">
    <property type="entry name" value="DEATH-like_dom_sf"/>
</dbReference>
<reference evidence="7" key="2">
    <citation type="submission" date="2020-11" db="EMBL/GenBank/DDBJ databases">
        <authorList>
            <person name="McCartney M.A."/>
            <person name="Auch B."/>
            <person name="Kono T."/>
            <person name="Mallez S."/>
            <person name="Becker A."/>
            <person name="Gohl D.M."/>
            <person name="Silverstein K.A.T."/>
            <person name="Koren S."/>
            <person name="Bechman K.B."/>
            <person name="Herman A."/>
            <person name="Abrahante J.E."/>
            <person name="Garbe J."/>
        </authorList>
    </citation>
    <scope>NUCLEOTIDE SEQUENCE</scope>
    <source>
        <strain evidence="7">Duluth1</strain>
        <tissue evidence="7">Whole animal</tissue>
    </source>
</reference>
<feature type="domain" description="Death" evidence="6">
    <location>
        <begin position="33"/>
        <end position="100"/>
    </location>
</feature>
<dbReference type="GO" id="GO:0005524">
    <property type="term" value="F:ATP binding"/>
    <property type="evidence" value="ECO:0007669"/>
    <property type="project" value="UniProtKB-UniRule"/>
</dbReference>
<keyword evidence="1" id="KW-0808">Transferase</keyword>
<dbReference type="SUPFAM" id="SSF56112">
    <property type="entry name" value="Protein kinase-like (PK-like)"/>
    <property type="match status" value="1"/>
</dbReference>
<name>A0A9D4JRU8_DREPO</name>
<feature type="domain" description="Protein kinase" evidence="5">
    <location>
        <begin position="273"/>
        <end position="563"/>
    </location>
</feature>
<dbReference type="GO" id="GO:0007165">
    <property type="term" value="P:signal transduction"/>
    <property type="evidence" value="ECO:0007669"/>
    <property type="project" value="InterPro"/>
</dbReference>
<dbReference type="InterPro" id="IPR011009">
    <property type="entry name" value="Kinase-like_dom_sf"/>
</dbReference>
<dbReference type="Gene3D" id="3.30.200.20">
    <property type="entry name" value="Phosphorylase Kinase, domain 1"/>
    <property type="match status" value="1"/>
</dbReference>
<dbReference type="SMART" id="SM00220">
    <property type="entry name" value="S_TKc"/>
    <property type="match status" value="1"/>
</dbReference>
<dbReference type="Gene3D" id="1.10.510.10">
    <property type="entry name" value="Transferase(Phosphotransferase) domain 1"/>
    <property type="match status" value="1"/>
</dbReference>
<dbReference type="PROSITE" id="PS50011">
    <property type="entry name" value="PROTEIN_KINASE_DOM"/>
    <property type="match status" value="1"/>
</dbReference>
<keyword evidence="3 4" id="KW-0067">ATP-binding</keyword>
<dbReference type="SUPFAM" id="SSF47986">
    <property type="entry name" value="DEATH domain"/>
    <property type="match status" value="1"/>
</dbReference>
<reference evidence="7" key="1">
    <citation type="journal article" date="2019" name="bioRxiv">
        <title>The Genome of the Zebra Mussel, Dreissena polymorpha: A Resource for Invasive Species Research.</title>
        <authorList>
            <person name="McCartney M.A."/>
            <person name="Auch B."/>
            <person name="Kono T."/>
            <person name="Mallez S."/>
            <person name="Zhang Y."/>
            <person name="Obille A."/>
            <person name="Becker A."/>
            <person name="Abrahante J.E."/>
            <person name="Garbe J."/>
            <person name="Badalamenti J.P."/>
            <person name="Herman A."/>
            <person name="Mangelson H."/>
            <person name="Liachko I."/>
            <person name="Sullivan S."/>
            <person name="Sone E.D."/>
            <person name="Koren S."/>
            <person name="Silverstein K.A.T."/>
            <person name="Beckman K.B."/>
            <person name="Gohl D.M."/>
        </authorList>
    </citation>
    <scope>NUCLEOTIDE SEQUENCE</scope>
    <source>
        <strain evidence="7">Duluth1</strain>
        <tissue evidence="7">Whole animal</tissue>
    </source>
</reference>
<dbReference type="PANTHER" id="PTHR27001">
    <property type="entry name" value="OS01G0253100 PROTEIN"/>
    <property type="match status" value="1"/>
</dbReference>
<dbReference type="PROSITE" id="PS00107">
    <property type="entry name" value="PROTEIN_KINASE_ATP"/>
    <property type="match status" value="1"/>
</dbReference>
<dbReference type="SMART" id="SM00005">
    <property type="entry name" value="DEATH"/>
    <property type="match status" value="1"/>
</dbReference>